<comment type="caution">
    <text evidence="2">The sequence shown here is derived from an EMBL/GenBank/DDBJ whole genome shotgun (WGS) entry which is preliminary data.</text>
</comment>
<dbReference type="Gene3D" id="3.30.200.20">
    <property type="entry name" value="Phosphorylase Kinase, domain 1"/>
    <property type="match status" value="1"/>
</dbReference>
<accession>A0A9N9HSE9</accession>
<reference evidence="2" key="1">
    <citation type="submission" date="2021-06" db="EMBL/GenBank/DDBJ databases">
        <authorList>
            <person name="Kallberg Y."/>
            <person name="Tangrot J."/>
            <person name="Rosling A."/>
        </authorList>
    </citation>
    <scope>NUCLEOTIDE SEQUENCE</scope>
    <source>
        <strain evidence="2">IN212</strain>
    </source>
</reference>
<feature type="non-terminal residue" evidence="2">
    <location>
        <position position="1"/>
    </location>
</feature>
<feature type="non-terminal residue" evidence="2">
    <location>
        <position position="89"/>
    </location>
</feature>
<proteinExistence type="predicted"/>
<dbReference type="AlphaFoldDB" id="A0A9N9HSE9"/>
<keyword evidence="3" id="KW-1185">Reference proteome</keyword>
<gene>
    <name evidence="2" type="ORF">RFULGI_LOCUS10481</name>
</gene>
<evidence type="ECO:0000313" key="2">
    <source>
        <dbReference type="EMBL" id="CAG8702801.1"/>
    </source>
</evidence>
<protein>
    <submittedName>
        <fullName evidence="2">13910_t:CDS:1</fullName>
    </submittedName>
</protein>
<name>A0A9N9HSE9_9GLOM</name>
<sequence>RGGFGTVYRANSLSLGYVAIKEVDSERDEKAQKIFRNEHTLNILIHDGNIKISDFGLSKNLNSIATSSKGFYGVIPFIDPCKLQDQKYP</sequence>
<feature type="domain" description="Protein kinase" evidence="1">
    <location>
        <begin position="1"/>
        <end position="89"/>
    </location>
</feature>
<dbReference type="Proteomes" id="UP000789396">
    <property type="component" value="Unassembled WGS sequence"/>
</dbReference>
<dbReference type="InterPro" id="IPR011009">
    <property type="entry name" value="Kinase-like_dom_sf"/>
</dbReference>
<evidence type="ECO:0000259" key="1">
    <source>
        <dbReference type="PROSITE" id="PS50011"/>
    </source>
</evidence>
<dbReference type="GO" id="GO:0004672">
    <property type="term" value="F:protein kinase activity"/>
    <property type="evidence" value="ECO:0007669"/>
    <property type="project" value="InterPro"/>
</dbReference>
<dbReference type="InterPro" id="IPR000719">
    <property type="entry name" value="Prot_kinase_dom"/>
</dbReference>
<dbReference type="EMBL" id="CAJVPZ010020797">
    <property type="protein sequence ID" value="CAG8702801.1"/>
    <property type="molecule type" value="Genomic_DNA"/>
</dbReference>
<dbReference type="GO" id="GO:0005524">
    <property type="term" value="F:ATP binding"/>
    <property type="evidence" value="ECO:0007669"/>
    <property type="project" value="InterPro"/>
</dbReference>
<organism evidence="2 3">
    <name type="scientific">Racocetra fulgida</name>
    <dbReference type="NCBI Taxonomy" id="60492"/>
    <lineage>
        <taxon>Eukaryota</taxon>
        <taxon>Fungi</taxon>
        <taxon>Fungi incertae sedis</taxon>
        <taxon>Mucoromycota</taxon>
        <taxon>Glomeromycotina</taxon>
        <taxon>Glomeromycetes</taxon>
        <taxon>Diversisporales</taxon>
        <taxon>Gigasporaceae</taxon>
        <taxon>Racocetra</taxon>
    </lineage>
</organism>
<evidence type="ECO:0000313" key="3">
    <source>
        <dbReference type="Proteomes" id="UP000789396"/>
    </source>
</evidence>
<dbReference type="OrthoDB" id="2356065at2759"/>
<dbReference type="SUPFAM" id="SSF56112">
    <property type="entry name" value="Protein kinase-like (PK-like)"/>
    <property type="match status" value="1"/>
</dbReference>
<dbReference type="PROSITE" id="PS50011">
    <property type="entry name" value="PROTEIN_KINASE_DOM"/>
    <property type="match status" value="1"/>
</dbReference>